<dbReference type="AlphaFoldDB" id="A0A5C7GZZ4"/>
<dbReference type="GO" id="GO:0005759">
    <property type="term" value="C:mitochondrial matrix"/>
    <property type="evidence" value="ECO:0007669"/>
    <property type="project" value="InterPro"/>
</dbReference>
<dbReference type="EMBL" id="VAHF01000012">
    <property type="protein sequence ID" value="TXG49842.1"/>
    <property type="molecule type" value="Genomic_DNA"/>
</dbReference>
<comment type="caution">
    <text evidence="1">The sequence shown here is derived from an EMBL/GenBank/DDBJ whole genome shotgun (WGS) entry which is preliminary data.</text>
</comment>
<dbReference type="Gene3D" id="3.10.280.10">
    <property type="entry name" value="Mitochondrial glycoprotein"/>
    <property type="match status" value="1"/>
</dbReference>
<dbReference type="InterPro" id="IPR003428">
    <property type="entry name" value="MAM33"/>
</dbReference>
<dbReference type="PANTHER" id="PTHR10826:SF41">
    <property type="entry name" value="MITOCHONDRIAL GLYCOPROTEIN FAMILY PROTEIN"/>
    <property type="match status" value="1"/>
</dbReference>
<dbReference type="SUPFAM" id="SSF54529">
    <property type="entry name" value="Mitochondrial glycoprotein MAM33-like"/>
    <property type="match status" value="1"/>
</dbReference>
<evidence type="ECO:0000313" key="1">
    <source>
        <dbReference type="EMBL" id="TXG49842.1"/>
    </source>
</evidence>
<dbReference type="Proteomes" id="UP000323000">
    <property type="component" value="Chromosome 12"/>
</dbReference>
<gene>
    <name evidence="1" type="ORF">EZV62_025717</name>
</gene>
<reference evidence="2" key="1">
    <citation type="journal article" date="2019" name="Gigascience">
        <title>De novo genome assembly of the endangered Acer yangbiense, a plant species with extremely small populations endemic to Yunnan Province, China.</title>
        <authorList>
            <person name="Yang J."/>
            <person name="Wariss H.M."/>
            <person name="Tao L."/>
            <person name="Zhang R."/>
            <person name="Yun Q."/>
            <person name="Hollingsworth P."/>
            <person name="Dao Z."/>
            <person name="Luo G."/>
            <person name="Guo H."/>
            <person name="Ma Y."/>
            <person name="Sun W."/>
        </authorList>
    </citation>
    <scope>NUCLEOTIDE SEQUENCE [LARGE SCALE GENOMIC DNA]</scope>
    <source>
        <strain evidence="2">cv. Malutang</strain>
    </source>
</reference>
<accession>A0A5C7GZZ4</accession>
<dbReference type="Pfam" id="PF02330">
    <property type="entry name" value="MAM33"/>
    <property type="match status" value="1"/>
</dbReference>
<organism evidence="1 2">
    <name type="scientific">Acer yangbiense</name>
    <dbReference type="NCBI Taxonomy" id="1000413"/>
    <lineage>
        <taxon>Eukaryota</taxon>
        <taxon>Viridiplantae</taxon>
        <taxon>Streptophyta</taxon>
        <taxon>Embryophyta</taxon>
        <taxon>Tracheophyta</taxon>
        <taxon>Spermatophyta</taxon>
        <taxon>Magnoliopsida</taxon>
        <taxon>eudicotyledons</taxon>
        <taxon>Gunneridae</taxon>
        <taxon>Pentapetalae</taxon>
        <taxon>rosids</taxon>
        <taxon>malvids</taxon>
        <taxon>Sapindales</taxon>
        <taxon>Sapindaceae</taxon>
        <taxon>Hippocastanoideae</taxon>
        <taxon>Acereae</taxon>
        <taxon>Acer</taxon>
    </lineage>
</organism>
<keyword evidence="2" id="KW-1185">Reference proteome</keyword>
<sequence length="271" mass="30793">MAFPTRLCKSASSLAPLTSRLVTRVNRYYHHSAVSIPASNHLNQKQILSSFKVPDFQLSTAAATKTMKSSVNKSVLRGLESEINSFALETNKDKDLDQVEETPSEFPFKIEDNSRHCNPYLLTREYHGELVKVDQVYKPCINSIRMVINVSKNDGNDGPSLEFDCTGTLDAIIINRLSFKNAKQSENSEDGIPLSHARYTMMVWPVLPLGGLDENLVKAFHRFLEIRGINPSFTGFLFEYMSNKDKEKVKVYKKTPKHLIWLKKMKSFIEA</sequence>
<protein>
    <submittedName>
        <fullName evidence="1">Uncharacterized protein</fullName>
    </submittedName>
</protein>
<dbReference type="PANTHER" id="PTHR10826">
    <property type="entry name" value="COMPLEMENT COMPONENT 1"/>
    <property type="match status" value="1"/>
</dbReference>
<name>A0A5C7GZZ4_9ROSI</name>
<dbReference type="OrthoDB" id="278212at2759"/>
<proteinExistence type="predicted"/>
<dbReference type="InterPro" id="IPR036561">
    <property type="entry name" value="MAM33_sf"/>
</dbReference>
<evidence type="ECO:0000313" key="2">
    <source>
        <dbReference type="Proteomes" id="UP000323000"/>
    </source>
</evidence>